<evidence type="ECO:0000313" key="3">
    <source>
        <dbReference type="Proteomes" id="UP000187203"/>
    </source>
</evidence>
<feature type="compositionally biased region" description="Basic and acidic residues" evidence="1">
    <location>
        <begin position="110"/>
        <end position="123"/>
    </location>
</feature>
<name>A0A1R3K293_9ROSI</name>
<proteinExistence type="predicted"/>
<evidence type="ECO:0000313" key="2">
    <source>
        <dbReference type="EMBL" id="OMP01191.1"/>
    </source>
</evidence>
<evidence type="ECO:0000256" key="1">
    <source>
        <dbReference type="SAM" id="MobiDB-lite"/>
    </source>
</evidence>
<sequence>MARSNQVGAKAKELERLALHHAKLDGRTFEEVVVKNGQTALNQGNNVGRKDVTTVSNETEPVHGIQKNKEVVVDSEKLAEDVALVNEDVINDESEDIVLETMYMERNVETSKIDDGAEHETQRSGEYQTRGESSQKIGDVNGAKFDQNKEQFVEDVGTVTLYSL</sequence>
<feature type="compositionally biased region" description="Polar residues" evidence="1">
    <location>
        <begin position="124"/>
        <end position="136"/>
    </location>
</feature>
<dbReference type="EMBL" id="AWUE01014823">
    <property type="protein sequence ID" value="OMP01191.1"/>
    <property type="molecule type" value="Genomic_DNA"/>
</dbReference>
<dbReference type="AlphaFoldDB" id="A0A1R3K293"/>
<accession>A0A1R3K293</accession>
<feature type="region of interest" description="Disordered" evidence="1">
    <location>
        <begin position="110"/>
        <end position="144"/>
    </location>
</feature>
<reference evidence="3" key="1">
    <citation type="submission" date="2013-09" db="EMBL/GenBank/DDBJ databases">
        <title>Corchorus olitorius genome sequencing.</title>
        <authorList>
            <person name="Alam M."/>
            <person name="Haque M.S."/>
            <person name="Islam M.S."/>
            <person name="Emdad E.M."/>
            <person name="Islam M.M."/>
            <person name="Ahmed B."/>
            <person name="Halim A."/>
            <person name="Hossen Q.M.M."/>
            <person name="Hossain M.Z."/>
            <person name="Ahmed R."/>
            <person name="Khan M.M."/>
            <person name="Islam R."/>
            <person name="Rashid M.M."/>
            <person name="Khan S.A."/>
            <person name="Rahman M.S."/>
            <person name="Alam M."/>
            <person name="Yahiya A.S."/>
            <person name="Khan M.S."/>
            <person name="Azam M.S."/>
            <person name="Haque T."/>
            <person name="Lashkar M.Z.H."/>
            <person name="Akhand A.I."/>
            <person name="Morshed G."/>
            <person name="Roy S."/>
            <person name="Uddin K.S."/>
            <person name="Rabeya T."/>
            <person name="Hossain A.S."/>
            <person name="Chowdhury A."/>
            <person name="Snigdha A.R."/>
            <person name="Mortoza M.S."/>
            <person name="Matin S.A."/>
            <person name="Hoque S.M.E."/>
            <person name="Islam M.K."/>
            <person name="Roy D.K."/>
            <person name="Haider R."/>
            <person name="Moosa M.M."/>
            <person name="Elias S.M."/>
            <person name="Hasan A.M."/>
            <person name="Jahan S."/>
            <person name="Shafiuddin M."/>
            <person name="Mahmood N."/>
            <person name="Shommy N.S."/>
        </authorList>
    </citation>
    <scope>NUCLEOTIDE SEQUENCE [LARGE SCALE GENOMIC DNA]</scope>
    <source>
        <strain evidence="3">cv. O-4</strain>
    </source>
</reference>
<keyword evidence="3" id="KW-1185">Reference proteome</keyword>
<organism evidence="2 3">
    <name type="scientific">Corchorus olitorius</name>
    <dbReference type="NCBI Taxonomy" id="93759"/>
    <lineage>
        <taxon>Eukaryota</taxon>
        <taxon>Viridiplantae</taxon>
        <taxon>Streptophyta</taxon>
        <taxon>Embryophyta</taxon>
        <taxon>Tracheophyta</taxon>
        <taxon>Spermatophyta</taxon>
        <taxon>Magnoliopsida</taxon>
        <taxon>eudicotyledons</taxon>
        <taxon>Gunneridae</taxon>
        <taxon>Pentapetalae</taxon>
        <taxon>rosids</taxon>
        <taxon>malvids</taxon>
        <taxon>Malvales</taxon>
        <taxon>Malvaceae</taxon>
        <taxon>Grewioideae</taxon>
        <taxon>Apeibeae</taxon>
        <taxon>Corchorus</taxon>
    </lineage>
</organism>
<gene>
    <name evidence="2" type="ORF">COLO4_12091</name>
</gene>
<protein>
    <submittedName>
        <fullName evidence="2">Uncharacterized protein</fullName>
    </submittedName>
</protein>
<comment type="caution">
    <text evidence="2">The sequence shown here is derived from an EMBL/GenBank/DDBJ whole genome shotgun (WGS) entry which is preliminary data.</text>
</comment>
<dbReference type="Proteomes" id="UP000187203">
    <property type="component" value="Unassembled WGS sequence"/>
</dbReference>